<evidence type="ECO:0000259" key="3">
    <source>
        <dbReference type="Pfam" id="PF18915"/>
    </source>
</evidence>
<accession>A0A1I4CNC4</accession>
<keyword evidence="2" id="KW-0812">Transmembrane</keyword>
<proteinExistence type="predicted"/>
<feature type="compositionally biased region" description="Low complexity" evidence="1">
    <location>
        <begin position="307"/>
        <end position="323"/>
    </location>
</feature>
<feature type="domain" description="DUF5667" evidence="3">
    <location>
        <begin position="82"/>
        <end position="133"/>
    </location>
</feature>
<reference evidence="4 5" key="1">
    <citation type="submission" date="2016-10" db="EMBL/GenBank/DDBJ databases">
        <authorList>
            <person name="de Groot N.N."/>
        </authorList>
    </citation>
    <scope>NUCLEOTIDE SEQUENCE [LARGE SCALE GENOMIC DNA]</scope>
    <source>
        <strain evidence="4 5">DSM 44468</strain>
    </source>
</reference>
<keyword evidence="2" id="KW-1133">Transmembrane helix</keyword>
<evidence type="ECO:0000313" key="5">
    <source>
        <dbReference type="Proteomes" id="UP000199025"/>
    </source>
</evidence>
<organism evidence="4 5">
    <name type="scientific">Amycolatopsis sacchari</name>
    <dbReference type="NCBI Taxonomy" id="115433"/>
    <lineage>
        <taxon>Bacteria</taxon>
        <taxon>Bacillati</taxon>
        <taxon>Actinomycetota</taxon>
        <taxon>Actinomycetes</taxon>
        <taxon>Pseudonocardiales</taxon>
        <taxon>Pseudonocardiaceae</taxon>
        <taxon>Amycolatopsis</taxon>
    </lineage>
</organism>
<evidence type="ECO:0000313" key="4">
    <source>
        <dbReference type="EMBL" id="SFK82774.1"/>
    </source>
</evidence>
<sequence>MDVPGWSGRDLEVISGLRRLGDAAKPDAATRERIKDGILERLAEQERQRPSRRRRILAEVLAAAVALVVALGGIGLLLSRNALPGDPLYGVKRAGESAELGLAFGDSAKAQKHLEFAANRLDELKALAGADAGADAGAYRAAFTDFQYEAKLGTAVLTQLATQGSGQQLDQLRTWSRDQRGKLDAVESAVPSAALPQFTSSAELLDRIEARAQTLLARLDCFRITTGQLDDLGAVPESGSCAPPTDALIGQQPPVPAPTAPSSEAPPARQTTTSTPSPVSSPQLPTPPLPHSPTVSAPSAVEPPVLAPTSPRLPSTTTTQPPLISLPPLLPGLPGVGIG</sequence>
<name>A0A1I4CNC4_9PSEU</name>
<dbReference type="Proteomes" id="UP000199025">
    <property type="component" value="Unassembled WGS sequence"/>
</dbReference>
<evidence type="ECO:0000256" key="1">
    <source>
        <dbReference type="SAM" id="MobiDB-lite"/>
    </source>
</evidence>
<feature type="region of interest" description="Disordered" evidence="1">
    <location>
        <begin position="232"/>
        <end position="339"/>
    </location>
</feature>
<dbReference type="AlphaFoldDB" id="A0A1I4CNC4"/>
<dbReference type="Pfam" id="PF18915">
    <property type="entry name" value="DUF5667"/>
    <property type="match status" value="1"/>
</dbReference>
<keyword evidence="2" id="KW-0472">Membrane</keyword>
<dbReference type="RefSeq" id="WP_091516266.1">
    <property type="nucleotide sequence ID" value="NZ_CBDQZW010000052.1"/>
</dbReference>
<dbReference type="EMBL" id="FORP01000036">
    <property type="protein sequence ID" value="SFK82774.1"/>
    <property type="molecule type" value="Genomic_DNA"/>
</dbReference>
<gene>
    <name evidence="4" type="ORF">SAMN05421835_13633</name>
</gene>
<dbReference type="OrthoDB" id="3402808at2"/>
<evidence type="ECO:0000256" key="2">
    <source>
        <dbReference type="SAM" id="Phobius"/>
    </source>
</evidence>
<dbReference type="InterPro" id="IPR043725">
    <property type="entry name" value="DUF5667"/>
</dbReference>
<keyword evidence="5" id="KW-1185">Reference proteome</keyword>
<dbReference type="STRING" id="115433.SAMN05421835_13633"/>
<feature type="compositionally biased region" description="Low complexity" evidence="1">
    <location>
        <begin position="260"/>
        <end position="283"/>
    </location>
</feature>
<protein>
    <recommendedName>
        <fullName evidence="3">DUF5667 domain-containing protein</fullName>
    </recommendedName>
</protein>
<feature type="transmembrane region" description="Helical" evidence="2">
    <location>
        <begin position="56"/>
        <end position="78"/>
    </location>
</feature>